<evidence type="ECO:0000256" key="2">
    <source>
        <dbReference type="SAM" id="Phobius"/>
    </source>
</evidence>
<feature type="region of interest" description="Disordered" evidence="1">
    <location>
        <begin position="279"/>
        <end position="314"/>
    </location>
</feature>
<dbReference type="SUPFAM" id="SSF81606">
    <property type="entry name" value="PP2C-like"/>
    <property type="match status" value="1"/>
</dbReference>
<keyword evidence="2" id="KW-0472">Membrane</keyword>
<keyword evidence="5" id="KW-1185">Reference proteome</keyword>
<dbReference type="Pfam" id="PF13672">
    <property type="entry name" value="PP2C_2"/>
    <property type="match status" value="1"/>
</dbReference>
<feature type="compositionally biased region" description="Polar residues" evidence="1">
    <location>
        <begin position="283"/>
        <end position="296"/>
    </location>
</feature>
<feature type="region of interest" description="Disordered" evidence="1">
    <location>
        <begin position="400"/>
        <end position="427"/>
    </location>
</feature>
<feature type="region of interest" description="Disordered" evidence="1">
    <location>
        <begin position="447"/>
        <end position="515"/>
    </location>
</feature>
<dbReference type="Proteomes" id="UP000645966">
    <property type="component" value="Unassembled WGS sequence"/>
</dbReference>
<feature type="domain" description="PPM-type phosphatase" evidence="3">
    <location>
        <begin position="6"/>
        <end position="235"/>
    </location>
</feature>
<protein>
    <submittedName>
        <fullName evidence="4">Protein phosphatase 2C domain-containing protein</fullName>
    </submittedName>
</protein>
<evidence type="ECO:0000313" key="5">
    <source>
        <dbReference type="Proteomes" id="UP000645966"/>
    </source>
</evidence>
<dbReference type="InterPro" id="IPR001932">
    <property type="entry name" value="PPM-type_phosphatase-like_dom"/>
</dbReference>
<feature type="compositionally biased region" description="Basic and acidic residues" evidence="1">
    <location>
        <begin position="451"/>
        <end position="464"/>
    </location>
</feature>
<feature type="transmembrane region" description="Helical" evidence="2">
    <location>
        <begin position="321"/>
        <end position="340"/>
    </location>
</feature>
<feature type="region of interest" description="Disordered" evidence="1">
    <location>
        <begin position="255"/>
        <end position="274"/>
    </location>
</feature>
<dbReference type="InterPro" id="IPR036457">
    <property type="entry name" value="PPM-type-like_dom_sf"/>
</dbReference>
<organism evidence="4 5">
    <name type="scientific">Corynebacterium meridianum</name>
    <dbReference type="NCBI Taxonomy" id="2765363"/>
    <lineage>
        <taxon>Bacteria</taxon>
        <taxon>Bacillati</taxon>
        <taxon>Actinomycetota</taxon>
        <taxon>Actinomycetes</taxon>
        <taxon>Mycobacteriales</taxon>
        <taxon>Corynebacteriaceae</taxon>
        <taxon>Corynebacterium</taxon>
    </lineage>
</organism>
<comment type="caution">
    <text evidence="4">The sequence shown here is derived from an EMBL/GenBank/DDBJ whole genome shotgun (WGS) entry which is preliminary data.</text>
</comment>
<feature type="compositionally biased region" description="Basic and acidic residues" evidence="1">
    <location>
        <begin position="409"/>
        <end position="420"/>
    </location>
</feature>
<dbReference type="AlphaFoldDB" id="A0A934I5R5"/>
<reference evidence="4" key="1">
    <citation type="submission" date="2020-12" db="EMBL/GenBank/DDBJ databases">
        <title>Genome public.</title>
        <authorList>
            <person name="Sun Q."/>
        </authorList>
    </citation>
    <scope>NUCLEOTIDE SEQUENCE</scope>
    <source>
        <strain evidence="4">CCM 8863</strain>
    </source>
</reference>
<keyword evidence="2" id="KW-1133">Transmembrane helix</keyword>
<dbReference type="SMART" id="SM00331">
    <property type="entry name" value="PP2C_SIG"/>
    <property type="match status" value="1"/>
</dbReference>
<dbReference type="EMBL" id="JAEIOS010000013">
    <property type="protein sequence ID" value="MBI8989759.1"/>
    <property type="molecule type" value="Genomic_DNA"/>
</dbReference>
<gene>
    <name evidence="4" type="ORF">JDV75_08295</name>
</gene>
<dbReference type="RefSeq" id="WP_198738792.1">
    <property type="nucleotide sequence ID" value="NZ_JAEIOS010000013.1"/>
</dbReference>
<evidence type="ECO:0000259" key="3">
    <source>
        <dbReference type="PROSITE" id="PS51746"/>
    </source>
</evidence>
<keyword evidence="2" id="KW-0812">Transmembrane</keyword>
<proteinExistence type="predicted"/>
<feature type="compositionally biased region" description="Low complexity" evidence="1">
    <location>
        <begin position="488"/>
        <end position="498"/>
    </location>
</feature>
<evidence type="ECO:0000256" key="1">
    <source>
        <dbReference type="SAM" id="MobiDB-lite"/>
    </source>
</evidence>
<dbReference type="PROSITE" id="PS51746">
    <property type="entry name" value="PPM_2"/>
    <property type="match status" value="1"/>
</dbReference>
<name>A0A934I5R5_9CORY</name>
<dbReference type="CDD" id="cd00143">
    <property type="entry name" value="PP2Cc"/>
    <property type="match status" value="1"/>
</dbReference>
<sequence length="515" mass="54692">MTWRLNYATASDRGLVRGNNEDSAYAGPHLLALADGMGGHAAGEIASQLMIDHLRPLDADPGDNDMLALLGSLADDGNRSIAEEVRRNPNTEGMGTTLTALLFAGHRMALCHVGDSRGYRLRDGKLDQITTDDTFVQSLVEEGKLDPEDISTHPQRSLILKAYTGRPVEPHLRFIDTRPGDRFLLCSDGLSDPVTHSTIEETLRAGTPTEAARRLVDLALRSGGPDNVTVVVADIIDTAQLASAEEEKALPTTPVVVGALNTTDPESPRPDTAAGRAALMSARQPQEISPSGQASPQPVGAVPEDPAHAPGDGSSRRRFRWILPVLVLMGVLAGGAWWGWGQMNSTYYVSVAEGSGNDRQDGDIVIERGINLSVLGRPLHSTYQVVCLDPGGNVTVVGTAAGDDCSPFRLDDLPESRRESVTSLPSGSYDEVLQQLRRLGDDALPLCVTRKPGEDENSEADKTTTGDGGVSAPGDEEATTGETDRTESPTPTSTAPRRSPGDLSTPGVNCREVTS</sequence>
<accession>A0A934I5R5</accession>
<dbReference type="Gene3D" id="3.60.40.10">
    <property type="entry name" value="PPM-type phosphatase domain"/>
    <property type="match status" value="1"/>
</dbReference>
<evidence type="ECO:0000313" key="4">
    <source>
        <dbReference type="EMBL" id="MBI8989759.1"/>
    </source>
</evidence>
<dbReference type="SMART" id="SM00332">
    <property type="entry name" value="PP2Cc"/>
    <property type="match status" value="1"/>
</dbReference>